<dbReference type="AlphaFoldDB" id="A0A0A9EVI3"/>
<accession>A0A0A9EVI3</accession>
<name>A0A0A9EVI3_ARUDO</name>
<organism evidence="1">
    <name type="scientific">Arundo donax</name>
    <name type="common">Giant reed</name>
    <name type="synonym">Donax arundinaceus</name>
    <dbReference type="NCBI Taxonomy" id="35708"/>
    <lineage>
        <taxon>Eukaryota</taxon>
        <taxon>Viridiplantae</taxon>
        <taxon>Streptophyta</taxon>
        <taxon>Embryophyta</taxon>
        <taxon>Tracheophyta</taxon>
        <taxon>Spermatophyta</taxon>
        <taxon>Magnoliopsida</taxon>
        <taxon>Liliopsida</taxon>
        <taxon>Poales</taxon>
        <taxon>Poaceae</taxon>
        <taxon>PACMAD clade</taxon>
        <taxon>Arundinoideae</taxon>
        <taxon>Arundineae</taxon>
        <taxon>Arundo</taxon>
    </lineage>
</organism>
<reference evidence="1" key="2">
    <citation type="journal article" date="2015" name="Data Brief">
        <title>Shoot transcriptome of the giant reed, Arundo donax.</title>
        <authorList>
            <person name="Barrero R.A."/>
            <person name="Guerrero F.D."/>
            <person name="Moolhuijzen P."/>
            <person name="Goolsby J.A."/>
            <person name="Tidwell J."/>
            <person name="Bellgard S.E."/>
            <person name="Bellgard M.I."/>
        </authorList>
    </citation>
    <scope>NUCLEOTIDE SEQUENCE</scope>
    <source>
        <tissue evidence="1">Shoot tissue taken approximately 20 cm above the soil surface</tissue>
    </source>
</reference>
<protein>
    <submittedName>
        <fullName evidence="1">Uncharacterized protein</fullName>
    </submittedName>
</protein>
<dbReference type="EMBL" id="GBRH01193141">
    <property type="protein sequence ID" value="JAE04755.1"/>
    <property type="molecule type" value="Transcribed_RNA"/>
</dbReference>
<evidence type="ECO:0000313" key="1">
    <source>
        <dbReference type="EMBL" id="JAE04755.1"/>
    </source>
</evidence>
<reference evidence="1" key="1">
    <citation type="submission" date="2014-09" db="EMBL/GenBank/DDBJ databases">
        <authorList>
            <person name="Magalhaes I.L.F."/>
            <person name="Oliveira U."/>
            <person name="Santos F.R."/>
            <person name="Vidigal T.H.D.A."/>
            <person name="Brescovit A.D."/>
            <person name="Santos A.J."/>
        </authorList>
    </citation>
    <scope>NUCLEOTIDE SEQUENCE</scope>
    <source>
        <tissue evidence="1">Shoot tissue taken approximately 20 cm above the soil surface</tissue>
    </source>
</reference>
<proteinExistence type="predicted"/>
<sequence length="25" mass="3117">MVPQFHSTEMHFVDNFPWHSYHLET</sequence>